<dbReference type="Proteomes" id="UP000887576">
    <property type="component" value="Unplaced"/>
</dbReference>
<accession>A0AC34QH21</accession>
<organism evidence="1 2">
    <name type="scientific">Panagrolaimus sp. JU765</name>
    <dbReference type="NCBI Taxonomy" id="591449"/>
    <lineage>
        <taxon>Eukaryota</taxon>
        <taxon>Metazoa</taxon>
        <taxon>Ecdysozoa</taxon>
        <taxon>Nematoda</taxon>
        <taxon>Chromadorea</taxon>
        <taxon>Rhabditida</taxon>
        <taxon>Tylenchina</taxon>
        <taxon>Panagrolaimomorpha</taxon>
        <taxon>Panagrolaimoidea</taxon>
        <taxon>Panagrolaimidae</taxon>
        <taxon>Panagrolaimus</taxon>
    </lineage>
</organism>
<reference evidence="2" key="1">
    <citation type="submission" date="2022-11" db="UniProtKB">
        <authorList>
            <consortium name="WormBaseParasite"/>
        </authorList>
    </citation>
    <scope>IDENTIFICATION</scope>
</reference>
<name>A0AC34QH21_9BILA</name>
<evidence type="ECO:0000313" key="1">
    <source>
        <dbReference type="Proteomes" id="UP000887576"/>
    </source>
</evidence>
<evidence type="ECO:0000313" key="2">
    <source>
        <dbReference type="WBParaSite" id="JU765_v2.g16273.t1"/>
    </source>
</evidence>
<proteinExistence type="predicted"/>
<sequence length="346" mass="39459">MYGITAEMLKKFEYLDECVYSIELDDKIEELEGCSCVGSCSKEQDCACLKYCEAYTKDGKLVDVCENGILECTDLCQCQNCWNVLVQNPISVKIRVVDSGIERKGFQVTSQEFIPKGTFVAEYVGQVLSTAEARHKLASIRENQNNYLLCIAEVFNENLMFTFIDAEFYGNVSRFINHGCDPNLEIKLVRTGTTIPRFCLFAKRDIHPMEELCYDYGVEYSSTRNDGPPCHCGSENCREFRRIDTNSDNSLTFTEFLLGDQPYIETQSRNFHNLDANADGRVSREEFEAYYKQQDETHRRLRADGFFKQLGNIFDEPNRATPILFNFPPHFFGTSATSAKNGSTAN</sequence>
<protein>
    <submittedName>
        <fullName evidence="2">Histone-lysine N-methyltransferase</fullName>
    </submittedName>
</protein>
<dbReference type="WBParaSite" id="JU765_v2.g16273.t1">
    <property type="protein sequence ID" value="JU765_v2.g16273.t1"/>
    <property type="gene ID" value="JU765_v2.g16273"/>
</dbReference>